<gene>
    <name evidence="3" type="ORF">QEZ52_10635</name>
</gene>
<dbReference type="EMBL" id="CP123584">
    <property type="protein sequence ID" value="WZK87092.1"/>
    <property type="molecule type" value="Genomic_DNA"/>
</dbReference>
<feature type="domain" description="EamA" evidence="2">
    <location>
        <begin position="5"/>
        <end position="137"/>
    </location>
</feature>
<dbReference type="Pfam" id="PF00892">
    <property type="entry name" value="EamA"/>
    <property type="match status" value="2"/>
</dbReference>
<dbReference type="Proteomes" id="UP001623232">
    <property type="component" value="Chromosome"/>
</dbReference>
<keyword evidence="1" id="KW-0812">Transmembrane</keyword>
<evidence type="ECO:0000313" key="3">
    <source>
        <dbReference type="EMBL" id="WZK87092.1"/>
    </source>
</evidence>
<organism evidence="3 4">
    <name type="scientific">Aliisedimentitalea scapharcae</name>
    <dbReference type="NCBI Taxonomy" id="1524259"/>
    <lineage>
        <taxon>Bacteria</taxon>
        <taxon>Pseudomonadati</taxon>
        <taxon>Pseudomonadota</taxon>
        <taxon>Alphaproteobacteria</taxon>
        <taxon>Rhodobacterales</taxon>
        <taxon>Roseobacteraceae</taxon>
        <taxon>Aliisedimentitalea</taxon>
    </lineage>
</organism>
<keyword evidence="1" id="KW-0472">Membrane</keyword>
<accession>A0ABZ2XP10</accession>
<feature type="domain" description="EamA" evidence="2">
    <location>
        <begin position="148"/>
        <end position="274"/>
    </location>
</feature>
<evidence type="ECO:0000313" key="4">
    <source>
        <dbReference type="Proteomes" id="UP001623232"/>
    </source>
</evidence>
<sequence>MNNINGILLVIASMAAFTLEDMFIKQLSVDVSTGQIMMVLGGFCSLAFVGMAVVSRKPIFVAEAWRPVPLIRALMEALSALTFITALSLVEISTVAAVFQATPLVITMGAALFLGEQVGWRRWSAICIGFLGVLLIIRPGLDGFQPEALFVVLTVVTVAARDLITRLIDPKVSSAVVSSQAYFSLLVAGAILIALSPETVVPLAAGQVWIYGGAVLFGIAGYYGIVTAMRVGDASAVTPFRYTRLLFSILVGMLVFGEQPDSLTMLGATLIIGSGLYTFMRERRMARDMKGAAAAAC</sequence>
<name>A0ABZ2XP10_9RHOB</name>
<dbReference type="InterPro" id="IPR037185">
    <property type="entry name" value="EmrE-like"/>
</dbReference>
<evidence type="ECO:0000259" key="2">
    <source>
        <dbReference type="Pfam" id="PF00892"/>
    </source>
</evidence>
<proteinExistence type="predicted"/>
<feature type="transmembrane region" description="Helical" evidence="1">
    <location>
        <begin position="36"/>
        <end position="55"/>
    </location>
</feature>
<keyword evidence="1" id="KW-1133">Transmembrane helix</keyword>
<protein>
    <submittedName>
        <fullName evidence="3">DMT family transporter</fullName>
    </submittedName>
</protein>
<feature type="transmembrane region" description="Helical" evidence="1">
    <location>
        <begin position="123"/>
        <end position="141"/>
    </location>
</feature>
<feature type="transmembrane region" description="Helical" evidence="1">
    <location>
        <begin position="208"/>
        <end position="229"/>
    </location>
</feature>
<dbReference type="Gene3D" id="1.10.3730.20">
    <property type="match status" value="1"/>
</dbReference>
<feature type="transmembrane region" description="Helical" evidence="1">
    <location>
        <begin position="241"/>
        <end position="257"/>
    </location>
</feature>
<evidence type="ECO:0000256" key="1">
    <source>
        <dbReference type="SAM" id="Phobius"/>
    </source>
</evidence>
<dbReference type="RefSeq" id="WP_406644319.1">
    <property type="nucleotide sequence ID" value="NZ_CP123584.1"/>
</dbReference>
<feature type="transmembrane region" description="Helical" evidence="1">
    <location>
        <begin position="67"/>
        <end position="89"/>
    </location>
</feature>
<dbReference type="InterPro" id="IPR000620">
    <property type="entry name" value="EamA_dom"/>
</dbReference>
<keyword evidence="4" id="KW-1185">Reference proteome</keyword>
<feature type="transmembrane region" description="Helical" evidence="1">
    <location>
        <begin position="7"/>
        <end position="24"/>
    </location>
</feature>
<feature type="transmembrane region" description="Helical" evidence="1">
    <location>
        <begin position="176"/>
        <end position="196"/>
    </location>
</feature>
<dbReference type="PANTHER" id="PTHR22911:SF135">
    <property type="entry name" value="BLR4310 PROTEIN"/>
    <property type="match status" value="1"/>
</dbReference>
<dbReference type="PANTHER" id="PTHR22911">
    <property type="entry name" value="ACYL-MALONYL CONDENSING ENZYME-RELATED"/>
    <property type="match status" value="1"/>
</dbReference>
<reference evidence="3 4" key="1">
    <citation type="submission" date="2023-04" db="EMBL/GenBank/DDBJ databases">
        <title>Complete genome sequence of Alisedimentitalea scapharcae.</title>
        <authorList>
            <person name="Rong J.-C."/>
            <person name="Yi M.-L."/>
            <person name="Zhao Q."/>
        </authorList>
    </citation>
    <scope>NUCLEOTIDE SEQUENCE [LARGE SCALE GENOMIC DNA]</scope>
    <source>
        <strain evidence="3 4">KCTC 42119</strain>
    </source>
</reference>
<feature type="transmembrane region" description="Helical" evidence="1">
    <location>
        <begin position="263"/>
        <end position="280"/>
    </location>
</feature>
<dbReference type="SUPFAM" id="SSF103481">
    <property type="entry name" value="Multidrug resistance efflux transporter EmrE"/>
    <property type="match status" value="2"/>
</dbReference>